<proteinExistence type="inferred from homology"/>
<keyword evidence="4" id="KW-0547">Nucleotide-binding</keyword>
<dbReference type="InterPro" id="IPR038005">
    <property type="entry name" value="RX-like_CC"/>
</dbReference>
<evidence type="ECO:0000256" key="3">
    <source>
        <dbReference type="ARBA" id="ARBA00022737"/>
    </source>
</evidence>
<comment type="similarity">
    <text evidence="1">Belongs to the disease resistance NB-LRR family.</text>
</comment>
<dbReference type="InterPro" id="IPR044974">
    <property type="entry name" value="Disease_R_plants"/>
</dbReference>
<evidence type="ECO:0000256" key="6">
    <source>
        <dbReference type="ARBA" id="ARBA00023054"/>
    </source>
</evidence>
<dbReference type="InterPro" id="IPR036388">
    <property type="entry name" value="WH-like_DNA-bd_sf"/>
</dbReference>
<evidence type="ECO:0000313" key="11">
    <source>
        <dbReference type="EMBL" id="JAD79176.1"/>
    </source>
</evidence>
<dbReference type="InterPro" id="IPR002182">
    <property type="entry name" value="NB-ARC"/>
</dbReference>
<reference evidence="11" key="2">
    <citation type="journal article" date="2015" name="Data Brief">
        <title>Shoot transcriptome of the giant reed, Arundo donax.</title>
        <authorList>
            <person name="Barrero R.A."/>
            <person name="Guerrero F.D."/>
            <person name="Moolhuijzen P."/>
            <person name="Goolsby J.A."/>
            <person name="Tidwell J."/>
            <person name="Bellgard S.E."/>
            <person name="Bellgard M.I."/>
        </authorList>
    </citation>
    <scope>NUCLEOTIDE SEQUENCE</scope>
    <source>
        <tissue evidence="11">Shoot tissue taken approximately 20 cm above the soil surface</tissue>
    </source>
</reference>
<dbReference type="Gene3D" id="3.40.50.300">
    <property type="entry name" value="P-loop containing nucleotide triphosphate hydrolases"/>
    <property type="match status" value="1"/>
</dbReference>
<dbReference type="GO" id="GO:0042742">
    <property type="term" value="P:defense response to bacterium"/>
    <property type="evidence" value="ECO:0007669"/>
    <property type="project" value="UniProtKB-ARBA"/>
</dbReference>
<dbReference type="PRINTS" id="PR00364">
    <property type="entry name" value="DISEASERSIST"/>
</dbReference>
<dbReference type="InterPro" id="IPR041118">
    <property type="entry name" value="Rx_N"/>
</dbReference>
<dbReference type="EMBL" id="GBRH01218719">
    <property type="protein sequence ID" value="JAD79176.1"/>
    <property type="molecule type" value="Transcribed_RNA"/>
</dbReference>
<evidence type="ECO:0000259" key="9">
    <source>
        <dbReference type="Pfam" id="PF23559"/>
    </source>
</evidence>
<feature type="domain" description="NB-ARC" evidence="7">
    <location>
        <begin position="172"/>
        <end position="337"/>
    </location>
</feature>
<evidence type="ECO:0000256" key="5">
    <source>
        <dbReference type="ARBA" id="ARBA00022821"/>
    </source>
</evidence>
<dbReference type="InterPro" id="IPR027417">
    <property type="entry name" value="P-loop_NTPase"/>
</dbReference>
<keyword evidence="5" id="KW-0611">Plant defense</keyword>
<evidence type="ECO:0000256" key="4">
    <source>
        <dbReference type="ARBA" id="ARBA00022741"/>
    </source>
</evidence>
<dbReference type="Pfam" id="PF18052">
    <property type="entry name" value="Rx_N"/>
    <property type="match status" value="1"/>
</dbReference>
<dbReference type="SUPFAM" id="SSF52058">
    <property type="entry name" value="L domain-like"/>
    <property type="match status" value="1"/>
</dbReference>
<dbReference type="GO" id="GO:0002758">
    <property type="term" value="P:innate immune response-activating signaling pathway"/>
    <property type="evidence" value="ECO:0007669"/>
    <property type="project" value="UniProtKB-ARBA"/>
</dbReference>
<dbReference type="InterPro" id="IPR058922">
    <property type="entry name" value="WHD_DRP"/>
</dbReference>
<dbReference type="GO" id="GO:0009626">
    <property type="term" value="P:plant-type hypersensitive response"/>
    <property type="evidence" value="ECO:0007669"/>
    <property type="project" value="UniProtKB-ARBA"/>
</dbReference>
<dbReference type="InterPro" id="IPR032675">
    <property type="entry name" value="LRR_dom_sf"/>
</dbReference>
<dbReference type="AlphaFoldDB" id="A0A0A9CUD0"/>
<dbReference type="Gene3D" id="1.10.10.10">
    <property type="entry name" value="Winged helix-like DNA-binding domain superfamily/Winged helix DNA-binding domain"/>
    <property type="match status" value="1"/>
</dbReference>
<feature type="domain" description="Disease resistance N-terminal" evidence="8">
    <location>
        <begin position="12"/>
        <end position="99"/>
    </location>
</feature>
<evidence type="ECO:0000259" key="10">
    <source>
        <dbReference type="Pfam" id="PF23598"/>
    </source>
</evidence>
<dbReference type="PANTHER" id="PTHR23155:SF906">
    <property type="entry name" value="OS08G0205100 PROTEIN"/>
    <property type="match status" value="1"/>
</dbReference>
<dbReference type="InterPro" id="IPR055414">
    <property type="entry name" value="LRR_R13L4/SHOC2-like"/>
</dbReference>
<dbReference type="CDD" id="cd14798">
    <property type="entry name" value="RX-CC_like"/>
    <property type="match status" value="1"/>
</dbReference>
<name>A0A0A9CUD0_ARUDO</name>
<dbReference type="GO" id="GO:0043531">
    <property type="term" value="F:ADP binding"/>
    <property type="evidence" value="ECO:0007669"/>
    <property type="project" value="InterPro"/>
</dbReference>
<dbReference type="FunFam" id="1.10.10.10:FF:000322">
    <property type="entry name" value="Probable disease resistance protein At1g63360"/>
    <property type="match status" value="1"/>
</dbReference>
<keyword evidence="2" id="KW-0433">Leucine-rich repeat</keyword>
<dbReference type="Gene3D" id="3.80.10.10">
    <property type="entry name" value="Ribonuclease Inhibitor"/>
    <property type="match status" value="1"/>
</dbReference>
<dbReference type="PANTHER" id="PTHR23155">
    <property type="entry name" value="DISEASE RESISTANCE PROTEIN RP"/>
    <property type="match status" value="1"/>
</dbReference>
<evidence type="ECO:0000256" key="2">
    <source>
        <dbReference type="ARBA" id="ARBA00022614"/>
    </source>
</evidence>
<accession>A0A0A9CUD0</accession>
<feature type="domain" description="Disease resistance protein winged helix" evidence="9">
    <location>
        <begin position="427"/>
        <end position="497"/>
    </location>
</feature>
<sequence>MAGIMVSASKGVIGPFLDKLTELMEDNCTNLIGVSSNVVFLRDELNTINTLLEKLEDTDELNPLVKDWRNQVREMAYDIEDCIDDFMHLARSGDAKAGFINKVSHFLKTLRARLGAAKQIKELKTRLKEINERCKRYKFGDWVSKSSSVAVDRRLPALYNEAANLVGIEGPREDVIKLLTDMDQQLQVLSIVGFGGLGKTTLAMEVYNKIIRQFNINTFVSVSQRPNITRLLHVIQSKLGIGVSSPTFDVKDIIDSIRVYLQNKRYFVVVDDLWDVPTWEIIRHAFPKNDLGCRVIVTTRVEDVARWACCNHRQFIYRMKPLNDQDSRKLFFKRIFGSEDRCPSQFREVSAEILKKCGGLPLAIITIASLLANRSTPQRKEWETIQNSIVTWGSGTNSMLEGMRQILDLSYKDLPHHLRTCFLYLGMYPEDSAIASDDLIRQWVAEGFVHHLHGRDSENVAKSYFNELINRSLIRPETNIYGEVVSCRVHDMMLDLILSKCAEYNFINVAFNLEEIAGAHDYKVRRLLLDLRVGDAGDATVSGATASILSQLRSLQLFGESLSLFLLFKYLRVLILNMKNTRTGVNEIVDLTAIGQLFQLRYLKVLGDRTGGRIELPTEIQGLQYLATLHICHITEINWPSDIVRLPRLSHLIFQSGIRIPDGICSMKSLCTLQSFEISDIKSAKGLGELTNLRDLDLYSRKALTAIEIDALVTSLEKLRNLVSLCKSKFGPGHLYFYNDENDRLGSLSHPPLHIEKLDLGGWRLPRVPRWINRDLQNLCFLHLRVTEISTDEVRALGKLPSLIKLALTVRRCPRDSAAIVFDAAGFPAVESLEMLCCGDVMSHLRFEAGVLPDLHVLVLLYIDMEWSGTAPVGLEHLLNLRDIYLHPFSNGGTVNDDRSKRAFREALQAHRNCAALRLHYTAFRTTIQTDP</sequence>
<keyword evidence="6" id="KW-0175">Coiled coil</keyword>
<dbReference type="SUPFAM" id="SSF52540">
    <property type="entry name" value="P-loop containing nucleoside triphosphate hydrolases"/>
    <property type="match status" value="1"/>
</dbReference>
<evidence type="ECO:0000259" key="7">
    <source>
        <dbReference type="Pfam" id="PF00931"/>
    </source>
</evidence>
<reference evidence="11" key="1">
    <citation type="submission" date="2014-09" db="EMBL/GenBank/DDBJ databases">
        <authorList>
            <person name="Magalhaes I.L.F."/>
            <person name="Oliveira U."/>
            <person name="Santos F.R."/>
            <person name="Vidigal T.H.D.A."/>
            <person name="Brescovit A.D."/>
            <person name="Santos A.J."/>
        </authorList>
    </citation>
    <scope>NUCLEOTIDE SEQUENCE</scope>
    <source>
        <tissue evidence="11">Shoot tissue taken approximately 20 cm above the soil surface</tissue>
    </source>
</reference>
<protein>
    <submittedName>
        <fullName evidence="11">Uncharacterized protein</fullName>
    </submittedName>
</protein>
<dbReference type="Gene3D" id="1.20.5.4130">
    <property type="match status" value="1"/>
</dbReference>
<dbReference type="Pfam" id="PF23598">
    <property type="entry name" value="LRR_14"/>
    <property type="match status" value="1"/>
</dbReference>
<dbReference type="Pfam" id="PF23559">
    <property type="entry name" value="WHD_DRP"/>
    <property type="match status" value="1"/>
</dbReference>
<feature type="domain" description="Disease resistance R13L4/SHOC-2-like LRR" evidence="10">
    <location>
        <begin position="551"/>
        <end position="916"/>
    </location>
</feature>
<evidence type="ECO:0000259" key="8">
    <source>
        <dbReference type="Pfam" id="PF18052"/>
    </source>
</evidence>
<evidence type="ECO:0000256" key="1">
    <source>
        <dbReference type="ARBA" id="ARBA00008894"/>
    </source>
</evidence>
<keyword evidence="3" id="KW-0677">Repeat</keyword>
<dbReference type="Gene3D" id="1.10.8.430">
    <property type="entry name" value="Helical domain of apoptotic protease-activating factors"/>
    <property type="match status" value="1"/>
</dbReference>
<dbReference type="InterPro" id="IPR042197">
    <property type="entry name" value="Apaf_helical"/>
</dbReference>
<organism evidence="11">
    <name type="scientific">Arundo donax</name>
    <name type="common">Giant reed</name>
    <name type="synonym">Donax arundinaceus</name>
    <dbReference type="NCBI Taxonomy" id="35708"/>
    <lineage>
        <taxon>Eukaryota</taxon>
        <taxon>Viridiplantae</taxon>
        <taxon>Streptophyta</taxon>
        <taxon>Embryophyta</taxon>
        <taxon>Tracheophyta</taxon>
        <taxon>Spermatophyta</taxon>
        <taxon>Magnoliopsida</taxon>
        <taxon>Liliopsida</taxon>
        <taxon>Poales</taxon>
        <taxon>Poaceae</taxon>
        <taxon>PACMAD clade</taxon>
        <taxon>Arundinoideae</taxon>
        <taxon>Arundineae</taxon>
        <taxon>Arundo</taxon>
    </lineage>
</organism>
<dbReference type="FunFam" id="3.40.50.300:FF:001091">
    <property type="entry name" value="Probable disease resistance protein At1g61300"/>
    <property type="match status" value="1"/>
</dbReference>
<dbReference type="Pfam" id="PF00931">
    <property type="entry name" value="NB-ARC"/>
    <property type="match status" value="1"/>
</dbReference>